<evidence type="ECO:0000313" key="7">
    <source>
        <dbReference type="EMBL" id="TCP63591.1"/>
    </source>
</evidence>
<dbReference type="Proteomes" id="UP000294813">
    <property type="component" value="Unassembled WGS sequence"/>
</dbReference>
<keyword evidence="3 5" id="KW-1133">Transmembrane helix</keyword>
<dbReference type="PANTHER" id="PTHR30371:SF0">
    <property type="entry name" value="SEC-INDEPENDENT PROTEIN TRANSLOCASE PROTEIN TATC, CHLOROPLASTIC-RELATED"/>
    <property type="match status" value="1"/>
</dbReference>
<dbReference type="NCBIfam" id="TIGR00945">
    <property type="entry name" value="tatC"/>
    <property type="match status" value="1"/>
</dbReference>
<dbReference type="PANTHER" id="PTHR30371">
    <property type="entry name" value="SEC-INDEPENDENT PROTEIN TRANSLOCASE PROTEIN TATC"/>
    <property type="match status" value="1"/>
</dbReference>
<accession>Q0Q0I3</accession>
<dbReference type="InterPro" id="IPR002033">
    <property type="entry name" value="TatC"/>
</dbReference>
<feature type="transmembrane region" description="Helical" evidence="5">
    <location>
        <begin position="220"/>
        <end position="241"/>
    </location>
</feature>
<evidence type="ECO:0000256" key="5">
    <source>
        <dbReference type="HAMAP-Rule" id="MF_00902"/>
    </source>
</evidence>
<evidence type="ECO:0000256" key="3">
    <source>
        <dbReference type="ARBA" id="ARBA00022989"/>
    </source>
</evidence>
<comment type="subunit">
    <text evidence="5">Forms a complex with TatA.</text>
</comment>
<keyword evidence="4 5" id="KW-0472">Membrane</keyword>
<keyword evidence="5" id="KW-0653">Protein transport</keyword>
<evidence type="ECO:0000313" key="6">
    <source>
        <dbReference type="EMBL" id="ABG57081.2"/>
    </source>
</evidence>
<dbReference type="GO" id="GO:0043953">
    <property type="term" value="P:protein transport by the Tat complex"/>
    <property type="evidence" value="ECO:0007669"/>
    <property type="project" value="UniProtKB-UniRule"/>
</dbReference>
<dbReference type="GO" id="GO:0033281">
    <property type="term" value="C:TAT protein transport complex"/>
    <property type="evidence" value="ECO:0007669"/>
    <property type="project" value="UniProtKB-UniRule"/>
</dbReference>
<evidence type="ECO:0000256" key="4">
    <source>
        <dbReference type="ARBA" id="ARBA00023136"/>
    </source>
</evidence>
<dbReference type="PRINTS" id="PR01840">
    <property type="entry name" value="TATCFAMILY"/>
</dbReference>
<dbReference type="EMBL" id="SLXT01000017">
    <property type="protein sequence ID" value="TCP63591.1"/>
    <property type="molecule type" value="Genomic_DNA"/>
</dbReference>
<dbReference type="AlphaFoldDB" id="Q0Q0I3"/>
<dbReference type="Pfam" id="PF00902">
    <property type="entry name" value="TatC"/>
    <property type="match status" value="1"/>
</dbReference>
<evidence type="ECO:0000256" key="1">
    <source>
        <dbReference type="ARBA" id="ARBA00004141"/>
    </source>
</evidence>
<protein>
    <recommendedName>
        <fullName evidence="5">Sec-independent protein translocase protein TatC</fullName>
    </recommendedName>
</protein>
<keyword evidence="2 5" id="KW-0812">Transmembrane</keyword>
<evidence type="ECO:0000256" key="2">
    <source>
        <dbReference type="ARBA" id="ARBA00022692"/>
    </source>
</evidence>
<sequence length="256" mass="28921">MTNSKILPGTATNPDDHAMPLMDHLEELRSVLIFSLVALLLGAISAYNFHQELIALLIRPLTELEIKPVIVRATEGFFAALKVSAFAGLVIASPAILWKIWSFIVPALYSHERRYVYIFFPFSVLLFLSGVAFSYMTVYPLGVKFLITFGDFTPMISISEFLGFALTFILPFGIIFQLPVILIFLARMGLITHQLLAKYRQYALLAMFVIAAVITPTPDIVTQTLMALPMYLLYEISIWMIRLIRPKKKTLPEDRA</sequence>
<dbReference type="GO" id="GO:0065002">
    <property type="term" value="P:intracellular protein transmembrane transport"/>
    <property type="evidence" value="ECO:0007669"/>
    <property type="project" value="TreeGrafter"/>
</dbReference>
<keyword evidence="5" id="KW-0813">Transport</keyword>
<feature type="transmembrane region" description="Helical" evidence="5">
    <location>
        <begin position="161"/>
        <end position="185"/>
    </location>
</feature>
<keyword evidence="8" id="KW-1185">Reference proteome</keyword>
<name>Q0Q0I3_9FIRM</name>
<dbReference type="OrthoDB" id="9777044at2"/>
<dbReference type="HAMAP" id="MF_00902">
    <property type="entry name" value="TatC"/>
    <property type="match status" value="1"/>
</dbReference>
<dbReference type="GO" id="GO:0009977">
    <property type="term" value="F:proton motive force dependent protein transmembrane transporter activity"/>
    <property type="evidence" value="ECO:0007669"/>
    <property type="project" value="TreeGrafter"/>
</dbReference>
<feature type="transmembrane region" description="Helical" evidence="5">
    <location>
        <begin position="31"/>
        <end position="50"/>
    </location>
</feature>
<comment type="similarity">
    <text evidence="5">Belongs to the TatC family.</text>
</comment>
<comment type="subcellular location">
    <subcellularLocation>
        <location evidence="5">Cell membrane</location>
        <topology evidence="5">Multi-pass membrane protein</topology>
    </subcellularLocation>
    <subcellularLocation>
        <location evidence="1">Membrane</location>
        <topology evidence="1">Multi-pass membrane protein</topology>
    </subcellularLocation>
</comment>
<dbReference type="EMBL" id="EU068732">
    <property type="protein sequence ID" value="ABG57081.2"/>
    <property type="molecule type" value="Genomic_DNA"/>
</dbReference>
<evidence type="ECO:0000313" key="8">
    <source>
        <dbReference type="Proteomes" id="UP000294813"/>
    </source>
</evidence>
<reference evidence="6" key="1">
    <citation type="journal article" date="2006" name="Gene">
        <title>A specific and versatile genome walking technique.</title>
        <authorList>
            <person name="Guo H."/>
            <person name="Xiong J."/>
        </authorList>
    </citation>
    <scope>NUCLEOTIDE SEQUENCE</scope>
</reference>
<keyword evidence="5" id="KW-1003">Cell membrane</keyword>
<reference evidence="6" key="2">
    <citation type="journal article" date="2007" name="Microbiology">
        <title>Insight into the haem d1 biosynthesis pathway in heliobacteria through bioinformatics analysis.</title>
        <authorList>
            <person name="Xiong J."/>
            <person name="Bauer C.E."/>
            <person name="Pancholy A."/>
        </authorList>
    </citation>
    <scope>NUCLEOTIDE SEQUENCE</scope>
</reference>
<dbReference type="RefSeq" id="WP_131919578.1">
    <property type="nucleotide sequence ID" value="NZ_JAOQNU010000016.1"/>
</dbReference>
<reference evidence="6" key="3">
    <citation type="submission" date="2007-07" db="EMBL/GenBank/DDBJ databases">
        <authorList>
            <person name="Xiong J."/>
        </authorList>
    </citation>
    <scope>NUCLEOTIDE SEQUENCE</scope>
</reference>
<comment type="function">
    <text evidence="5">Part of the twin-arginine translocation (Tat) system that transports large folded proteins containing a characteristic twin-arginine motif in their signal peptide across membranes.</text>
</comment>
<organism evidence="6">
    <name type="scientific">Heliophilum fasciatum</name>
    <dbReference type="NCBI Taxonomy" id="35700"/>
    <lineage>
        <taxon>Bacteria</taxon>
        <taxon>Bacillati</taxon>
        <taxon>Bacillota</taxon>
        <taxon>Clostridia</taxon>
        <taxon>Eubacteriales</taxon>
        <taxon>Heliobacteriaceae</taxon>
        <taxon>Heliophilum</taxon>
    </lineage>
</organism>
<keyword evidence="5" id="KW-0811">Translocation</keyword>
<feature type="transmembrane region" description="Helical" evidence="5">
    <location>
        <begin position="85"/>
        <end position="109"/>
    </location>
</feature>
<reference evidence="7 8" key="4">
    <citation type="submission" date="2019-03" db="EMBL/GenBank/DDBJ databases">
        <title>Genomic Encyclopedia of Type Strains, Phase IV (KMG-IV): sequencing the most valuable type-strain genomes for metagenomic binning, comparative biology and taxonomic classification.</title>
        <authorList>
            <person name="Goeker M."/>
        </authorList>
    </citation>
    <scope>NUCLEOTIDE SEQUENCE [LARGE SCALE GENOMIC DNA]</scope>
    <source>
        <strain evidence="7 8">DSM 11170</strain>
    </source>
</reference>
<feature type="transmembrane region" description="Helical" evidence="5">
    <location>
        <begin position="116"/>
        <end position="141"/>
    </location>
</feature>
<proteinExistence type="inferred from homology"/>
<gene>
    <name evidence="5 6" type="primary">tatC</name>
    <name evidence="7" type="ORF">EDD73_11716</name>
</gene>
<feature type="transmembrane region" description="Helical" evidence="5">
    <location>
        <begin position="197"/>
        <end position="214"/>
    </location>
</feature>